<dbReference type="InterPro" id="IPR001538">
    <property type="entry name" value="Man6P_isomerase-2_C"/>
</dbReference>
<keyword evidence="5" id="KW-0547">Nucleotide-binding</keyword>
<dbReference type="InterPro" id="IPR029044">
    <property type="entry name" value="Nucleotide-diphossugar_trans"/>
</dbReference>
<dbReference type="FunFam" id="2.60.120.10:FF:000032">
    <property type="entry name" value="Mannose-1-phosphate guanylyltransferase/mannose-6-phosphate isomerase"/>
    <property type="match status" value="1"/>
</dbReference>
<evidence type="ECO:0000256" key="8">
    <source>
        <dbReference type="RuleBase" id="RU004190"/>
    </source>
</evidence>
<dbReference type="Pfam" id="PF22640">
    <property type="entry name" value="ManC_GMP_beta-helix"/>
    <property type="match status" value="1"/>
</dbReference>
<dbReference type="GO" id="GO:0009298">
    <property type="term" value="P:GDP-mannose biosynthetic process"/>
    <property type="evidence" value="ECO:0007669"/>
    <property type="project" value="TreeGrafter"/>
</dbReference>
<dbReference type="Pfam" id="PF00483">
    <property type="entry name" value="NTP_transferase"/>
    <property type="match status" value="1"/>
</dbReference>
<keyword evidence="13" id="KW-1185">Reference proteome</keyword>
<dbReference type="GO" id="GO:0016853">
    <property type="term" value="F:isomerase activity"/>
    <property type="evidence" value="ECO:0007669"/>
    <property type="project" value="UniProtKB-KW"/>
</dbReference>
<dbReference type="InterPro" id="IPR011051">
    <property type="entry name" value="RmlC_Cupin_sf"/>
</dbReference>
<gene>
    <name evidence="12" type="ORF">G4Z14_17655</name>
</gene>
<comment type="caution">
    <text evidence="12">The sequence shown here is derived from an EMBL/GenBank/DDBJ whole genome shotgun (WGS) entry which is preliminary data.</text>
</comment>
<feature type="domain" description="MannoseP isomerase/GMP-like beta-helix" evidence="11">
    <location>
        <begin position="295"/>
        <end position="349"/>
    </location>
</feature>
<dbReference type="InterPro" id="IPR054566">
    <property type="entry name" value="ManC/GMP-like_b-helix"/>
</dbReference>
<keyword evidence="4 12" id="KW-0548">Nucleotidyltransferase</keyword>
<evidence type="ECO:0000259" key="9">
    <source>
        <dbReference type="Pfam" id="PF00483"/>
    </source>
</evidence>
<evidence type="ECO:0000256" key="4">
    <source>
        <dbReference type="ARBA" id="ARBA00022695"/>
    </source>
</evidence>
<evidence type="ECO:0000256" key="1">
    <source>
        <dbReference type="ARBA" id="ARBA00006115"/>
    </source>
</evidence>
<dbReference type="InterPro" id="IPR049577">
    <property type="entry name" value="GMPP_N"/>
</dbReference>
<feature type="domain" description="Nucleotidyl transferase" evidence="9">
    <location>
        <begin position="6"/>
        <end position="283"/>
    </location>
</feature>
<dbReference type="Gene3D" id="2.60.120.10">
    <property type="entry name" value="Jelly Rolls"/>
    <property type="match status" value="1"/>
</dbReference>
<keyword evidence="12" id="KW-0413">Isomerase</keyword>
<reference evidence="12 13" key="1">
    <citation type="submission" date="2020-02" db="EMBL/GenBank/DDBJ databases">
        <authorList>
            <person name="Chen W.-M."/>
        </authorList>
    </citation>
    <scope>NUCLEOTIDE SEQUENCE [LARGE SCALE GENOMIC DNA]</scope>
    <source>
        <strain evidence="12 13">KMS-5</strain>
    </source>
</reference>
<dbReference type="InterPro" id="IPR051161">
    <property type="entry name" value="Mannose-6P_isomerase_type2"/>
</dbReference>
<evidence type="ECO:0000256" key="2">
    <source>
        <dbReference type="ARBA" id="ARBA00012387"/>
    </source>
</evidence>
<dbReference type="GO" id="GO:0000271">
    <property type="term" value="P:polysaccharide biosynthetic process"/>
    <property type="evidence" value="ECO:0007669"/>
    <property type="project" value="InterPro"/>
</dbReference>
<comment type="catalytic activity">
    <reaction evidence="7">
        <text>alpha-D-mannose 1-phosphate + GTP + H(+) = GDP-alpha-D-mannose + diphosphate</text>
        <dbReference type="Rhea" id="RHEA:15229"/>
        <dbReference type="ChEBI" id="CHEBI:15378"/>
        <dbReference type="ChEBI" id="CHEBI:33019"/>
        <dbReference type="ChEBI" id="CHEBI:37565"/>
        <dbReference type="ChEBI" id="CHEBI:57527"/>
        <dbReference type="ChEBI" id="CHEBI:58409"/>
        <dbReference type="EC" id="2.7.7.13"/>
    </reaction>
</comment>
<dbReference type="CDD" id="cd02213">
    <property type="entry name" value="cupin_PMI_typeII_C"/>
    <property type="match status" value="1"/>
</dbReference>
<dbReference type="Pfam" id="PF01050">
    <property type="entry name" value="MannoseP_isomer"/>
    <property type="match status" value="1"/>
</dbReference>
<evidence type="ECO:0000259" key="11">
    <source>
        <dbReference type="Pfam" id="PF22640"/>
    </source>
</evidence>
<dbReference type="AlphaFoldDB" id="A0A6M0QZ62"/>
<dbReference type="InterPro" id="IPR006375">
    <property type="entry name" value="Man1P_GuaTrfase/Man6P_Isoase"/>
</dbReference>
<dbReference type="SUPFAM" id="SSF53448">
    <property type="entry name" value="Nucleotide-diphospho-sugar transferases"/>
    <property type="match status" value="1"/>
</dbReference>
<dbReference type="EMBL" id="JAAIVJ010000020">
    <property type="protein sequence ID" value="NEY92114.1"/>
    <property type="molecule type" value="Genomic_DNA"/>
</dbReference>
<dbReference type="PANTHER" id="PTHR46390:SF1">
    <property type="entry name" value="MANNOSE-1-PHOSPHATE GUANYLYLTRANSFERASE"/>
    <property type="match status" value="1"/>
</dbReference>
<dbReference type="RefSeq" id="WP_164628134.1">
    <property type="nucleotide sequence ID" value="NZ_JAAIVJ010000020.1"/>
</dbReference>
<keyword evidence="6" id="KW-0342">GTP-binding</keyword>
<evidence type="ECO:0000313" key="13">
    <source>
        <dbReference type="Proteomes" id="UP000477782"/>
    </source>
</evidence>
<keyword evidence="3 12" id="KW-0808">Transferase</keyword>
<dbReference type="InterPro" id="IPR014710">
    <property type="entry name" value="RmlC-like_jellyroll"/>
</dbReference>
<organism evidence="12 13">
    <name type="scientific">Tabrizicola oligotrophica</name>
    <dbReference type="NCBI Taxonomy" id="2710650"/>
    <lineage>
        <taxon>Bacteria</taxon>
        <taxon>Pseudomonadati</taxon>
        <taxon>Pseudomonadota</taxon>
        <taxon>Alphaproteobacteria</taxon>
        <taxon>Rhodobacterales</taxon>
        <taxon>Paracoccaceae</taxon>
        <taxon>Tabrizicola</taxon>
    </lineage>
</organism>
<dbReference type="GO" id="GO:0005525">
    <property type="term" value="F:GTP binding"/>
    <property type="evidence" value="ECO:0007669"/>
    <property type="project" value="UniProtKB-KW"/>
</dbReference>
<evidence type="ECO:0000256" key="7">
    <source>
        <dbReference type="ARBA" id="ARBA00047343"/>
    </source>
</evidence>
<comment type="similarity">
    <text evidence="1 8">Belongs to the mannose-6-phosphate isomerase type 2 family.</text>
</comment>
<dbReference type="GO" id="GO:0004475">
    <property type="term" value="F:mannose-1-phosphate guanylyltransferase (GTP) activity"/>
    <property type="evidence" value="ECO:0007669"/>
    <property type="project" value="UniProtKB-EC"/>
</dbReference>
<dbReference type="Proteomes" id="UP000477782">
    <property type="component" value="Unassembled WGS sequence"/>
</dbReference>
<sequence length="479" mass="51063">MGKITPLLLCGGSGTRLWPLSRKSYPKQFSAISGEGSLFQQAATRLSGVGFARPVVVTNSDFRFIVVEQLAAARIDPGAILIEPAGRNTAPAILAATLHIAANDPGALILVAPSDHVVPDDAAFRAAVTAATPAAEAGRIVTFGIRPDRAETGYGWLELSAPPVDGQTQPLTRFVEKPDATRAGAMLKAGNFLWNAGIFLFSAETLLAACAAHAADLIGPVGDAVELAERDLGFLRLAETPWAGAREISIDYAVMEKAGNLDVMPYSAGWSDLGDWDAVWRETPARDAAGNATHGQTVVIDCMDSLLRSESEAQVLVGIGLTDMIAVAMPDAVLLAPRDRAQDVKLAVAALKSTAARQAETFPRDHRPWGWFETLALSDRFQVKRIVVKPGAALSLQSHVHRAEHWIVVSGTARVTVGETVSLVSENQSVYIPLGEKHRLENPGKLPMVLIEVQTGAYLGEDDIVRYEDVYARGQGAKG</sequence>
<dbReference type="SUPFAM" id="SSF51182">
    <property type="entry name" value="RmlC-like cupins"/>
    <property type="match status" value="1"/>
</dbReference>
<dbReference type="PANTHER" id="PTHR46390">
    <property type="entry name" value="MANNOSE-1-PHOSPHATE GUANYLYLTRANSFERASE"/>
    <property type="match status" value="1"/>
</dbReference>
<feature type="domain" description="Mannose-6-phosphate isomerase type II C-terminal" evidence="10">
    <location>
        <begin position="360"/>
        <end position="469"/>
    </location>
</feature>
<dbReference type="NCBIfam" id="TIGR01479">
    <property type="entry name" value="GMP_PMI"/>
    <property type="match status" value="1"/>
</dbReference>
<dbReference type="EC" id="2.7.7.13" evidence="2"/>
<evidence type="ECO:0000256" key="6">
    <source>
        <dbReference type="ARBA" id="ARBA00023134"/>
    </source>
</evidence>
<dbReference type="Gene3D" id="3.90.550.10">
    <property type="entry name" value="Spore Coat Polysaccharide Biosynthesis Protein SpsA, Chain A"/>
    <property type="match status" value="1"/>
</dbReference>
<name>A0A6M0QZ62_9RHOB</name>
<evidence type="ECO:0000313" key="12">
    <source>
        <dbReference type="EMBL" id="NEY92114.1"/>
    </source>
</evidence>
<proteinExistence type="inferred from homology"/>
<evidence type="ECO:0000256" key="5">
    <source>
        <dbReference type="ARBA" id="ARBA00022741"/>
    </source>
</evidence>
<accession>A0A6M0QZ62</accession>
<evidence type="ECO:0000259" key="10">
    <source>
        <dbReference type="Pfam" id="PF01050"/>
    </source>
</evidence>
<evidence type="ECO:0000256" key="3">
    <source>
        <dbReference type="ARBA" id="ARBA00022679"/>
    </source>
</evidence>
<dbReference type="InterPro" id="IPR005835">
    <property type="entry name" value="NTP_transferase_dom"/>
</dbReference>
<protein>
    <recommendedName>
        <fullName evidence="2">mannose-1-phosphate guanylyltransferase</fullName>
        <ecNumber evidence="2">2.7.7.13</ecNumber>
    </recommendedName>
</protein>
<dbReference type="CDD" id="cd02509">
    <property type="entry name" value="GDP-M1P_Guanylyltransferase"/>
    <property type="match status" value="1"/>
</dbReference>